<dbReference type="AlphaFoldDB" id="A0A3L6PYU1"/>
<evidence type="ECO:0000313" key="3">
    <source>
        <dbReference type="Proteomes" id="UP000275267"/>
    </source>
</evidence>
<sequence length="180" mass="19471">MAPGGEPPALSASCLSSACRASLMTAASAARLRERRISLTPLESAELQKNGASADRTTQPSELRKLTFRLWGHKGKKRSEVTEATSGEDRAASPPPIPKSGCRNTGHLAAQCPQAQCSIQLRGFGFPGQGYYSLKIPHLKAQKQEENVGCLQILSGAASADKVEDELKQLIDEKWDWRVK</sequence>
<reference evidence="3" key="1">
    <citation type="journal article" date="2019" name="Nat. Commun.">
        <title>The genome of broomcorn millet.</title>
        <authorList>
            <person name="Zou C."/>
            <person name="Miki D."/>
            <person name="Li D."/>
            <person name="Tang Q."/>
            <person name="Xiao L."/>
            <person name="Rajput S."/>
            <person name="Deng P."/>
            <person name="Jia W."/>
            <person name="Huang R."/>
            <person name="Zhang M."/>
            <person name="Sun Y."/>
            <person name="Hu J."/>
            <person name="Fu X."/>
            <person name="Schnable P.S."/>
            <person name="Li F."/>
            <person name="Zhang H."/>
            <person name="Feng B."/>
            <person name="Zhu X."/>
            <person name="Liu R."/>
            <person name="Schnable J.C."/>
            <person name="Zhu J.-K."/>
            <person name="Zhang H."/>
        </authorList>
    </citation>
    <scope>NUCLEOTIDE SEQUENCE [LARGE SCALE GENOMIC DNA]</scope>
</reference>
<organism evidence="2 3">
    <name type="scientific">Panicum miliaceum</name>
    <name type="common">Proso millet</name>
    <name type="synonym">Broomcorn millet</name>
    <dbReference type="NCBI Taxonomy" id="4540"/>
    <lineage>
        <taxon>Eukaryota</taxon>
        <taxon>Viridiplantae</taxon>
        <taxon>Streptophyta</taxon>
        <taxon>Embryophyta</taxon>
        <taxon>Tracheophyta</taxon>
        <taxon>Spermatophyta</taxon>
        <taxon>Magnoliopsida</taxon>
        <taxon>Liliopsida</taxon>
        <taxon>Poales</taxon>
        <taxon>Poaceae</taxon>
        <taxon>PACMAD clade</taxon>
        <taxon>Panicoideae</taxon>
        <taxon>Panicodae</taxon>
        <taxon>Paniceae</taxon>
        <taxon>Panicinae</taxon>
        <taxon>Panicum</taxon>
        <taxon>Panicum sect. Panicum</taxon>
    </lineage>
</organism>
<dbReference type="EMBL" id="PQIB02000014">
    <property type="protein sequence ID" value="RLM68885.1"/>
    <property type="molecule type" value="Genomic_DNA"/>
</dbReference>
<dbReference type="PANTHER" id="PTHR33170">
    <property type="entry name" value="DUF4283 DOMAIN-CONTAINING PROTEIN-RELATED"/>
    <property type="match status" value="1"/>
</dbReference>
<protein>
    <submittedName>
        <fullName evidence="2">Uncharacterized protein</fullName>
    </submittedName>
</protein>
<keyword evidence="3" id="KW-1185">Reference proteome</keyword>
<evidence type="ECO:0000256" key="1">
    <source>
        <dbReference type="SAM" id="MobiDB-lite"/>
    </source>
</evidence>
<dbReference type="OrthoDB" id="696297at2759"/>
<feature type="region of interest" description="Disordered" evidence="1">
    <location>
        <begin position="40"/>
        <end position="60"/>
    </location>
</feature>
<accession>A0A3L6PYU1</accession>
<gene>
    <name evidence="2" type="ORF">C2845_PM17G14990</name>
</gene>
<name>A0A3L6PYU1_PANMI</name>
<proteinExistence type="predicted"/>
<comment type="caution">
    <text evidence="2">The sequence shown here is derived from an EMBL/GenBank/DDBJ whole genome shotgun (WGS) entry which is preliminary data.</text>
</comment>
<evidence type="ECO:0000313" key="2">
    <source>
        <dbReference type="EMBL" id="RLM68885.1"/>
    </source>
</evidence>
<feature type="region of interest" description="Disordered" evidence="1">
    <location>
        <begin position="75"/>
        <end position="101"/>
    </location>
</feature>
<dbReference type="Proteomes" id="UP000275267">
    <property type="component" value="Unassembled WGS sequence"/>
</dbReference>
<dbReference type="PANTHER" id="PTHR33170:SF2">
    <property type="entry name" value="OS12G0531500 PROTEIN"/>
    <property type="match status" value="1"/>
</dbReference>